<reference evidence="1" key="1">
    <citation type="journal article" date="2022" name="Proc. Natl. Acad. Sci. U.S.A.">
        <title>Life cycle and functional genomics of the unicellular red alga Galdieria for elucidating algal and plant evolution and industrial use.</title>
        <authorList>
            <person name="Hirooka S."/>
            <person name="Itabashi T."/>
            <person name="Ichinose T.M."/>
            <person name="Onuma R."/>
            <person name="Fujiwara T."/>
            <person name="Yamashita S."/>
            <person name="Jong L.W."/>
            <person name="Tomita R."/>
            <person name="Iwane A.H."/>
            <person name="Miyagishima S.Y."/>
        </authorList>
    </citation>
    <scope>NUCLEOTIDE SEQUENCE</scope>
    <source>
        <strain evidence="1">NBRC 102759</strain>
    </source>
</reference>
<dbReference type="EMBL" id="BQMJ01000042">
    <property type="protein sequence ID" value="GJQ13340.1"/>
    <property type="molecule type" value="Genomic_DNA"/>
</dbReference>
<dbReference type="InterPro" id="IPR045388">
    <property type="entry name" value="HHL1-like"/>
</dbReference>
<comment type="caution">
    <text evidence="1">The sequence shown here is derived from an EMBL/GenBank/DDBJ whole genome shotgun (WGS) entry which is preliminary data.</text>
</comment>
<gene>
    <name evidence="1" type="ORF">GpartN1_g5131.t1</name>
</gene>
<reference evidence="1" key="2">
    <citation type="submission" date="2022-01" db="EMBL/GenBank/DDBJ databases">
        <authorList>
            <person name="Hirooka S."/>
            <person name="Miyagishima S.Y."/>
        </authorList>
    </citation>
    <scope>NUCLEOTIDE SEQUENCE</scope>
    <source>
        <strain evidence="1">NBRC 102759</strain>
    </source>
</reference>
<dbReference type="Pfam" id="PF20133">
    <property type="entry name" value="HHL1-like"/>
    <property type="match status" value="1"/>
</dbReference>
<dbReference type="PANTHER" id="PTHR48191">
    <property type="entry name" value="PROTEIN HHL1 CHLOROPLASTIC"/>
    <property type="match status" value="1"/>
</dbReference>
<dbReference type="PANTHER" id="PTHR48191:SF2">
    <property type="entry name" value="PROTEIN HHL1, CHLOROPLASTIC"/>
    <property type="match status" value="1"/>
</dbReference>
<protein>
    <submittedName>
        <fullName evidence="1">Uncharacterized protein</fullName>
    </submittedName>
</protein>
<dbReference type="OrthoDB" id="5077at2759"/>
<sequence>MSSYSSCLFVPFSPTHTCNSFKASHLSRLYKPPGLPLCVRFIRKSKTSGAQSLVSKKGRKMRQQLYQEQMKRQNAATQLPQDGTPVFTLFTKLPDRPLWFPIASFQGDSRSKTLVNACKTAWGRRLYMGTLNRGVARSVFGKDFGKMLQNIVRQLPDLREHQSELQFAYDVSQKDAETKLSKVQVTPEMGMTGIEWLRYRVTQRVPDDMQVAMKILKT</sequence>
<evidence type="ECO:0000313" key="1">
    <source>
        <dbReference type="EMBL" id="GJQ13340.1"/>
    </source>
</evidence>
<evidence type="ECO:0000313" key="2">
    <source>
        <dbReference type="Proteomes" id="UP001061958"/>
    </source>
</evidence>
<dbReference type="AlphaFoldDB" id="A0A9C7PZL8"/>
<accession>A0A9C7PZL8</accession>
<proteinExistence type="predicted"/>
<keyword evidence="2" id="KW-1185">Reference proteome</keyword>
<dbReference type="Proteomes" id="UP001061958">
    <property type="component" value="Unassembled WGS sequence"/>
</dbReference>
<name>A0A9C7PZL8_9RHOD</name>
<organism evidence="1 2">
    <name type="scientific">Galdieria partita</name>
    <dbReference type="NCBI Taxonomy" id="83374"/>
    <lineage>
        <taxon>Eukaryota</taxon>
        <taxon>Rhodophyta</taxon>
        <taxon>Bangiophyceae</taxon>
        <taxon>Galdieriales</taxon>
        <taxon>Galdieriaceae</taxon>
        <taxon>Galdieria</taxon>
    </lineage>
</organism>